<feature type="signal peptide" evidence="1">
    <location>
        <begin position="1"/>
        <end position="22"/>
    </location>
</feature>
<dbReference type="Proteomes" id="UP000647241">
    <property type="component" value="Unassembled WGS sequence"/>
</dbReference>
<evidence type="ECO:0000259" key="2">
    <source>
        <dbReference type="Pfam" id="PF07589"/>
    </source>
</evidence>
<sequence length="195" mass="19788">MTRFRTMATVAVLCLLPISAHASSFVYNLDVLLSGGTVTGTITTDSDSGVLAASDIVDYDLTLNDGTNTLNLLGPLSGDNSHVFLGGTALTATATALSYDFSANPAFFGIQAFPLGSGTDFFCLNDPVASCSFGGNSNVAARIGTDPTFAGPPIDGVGVFATAAVAPGVPEPSTMTLLGTGALGLIGMVRRRLMN</sequence>
<evidence type="ECO:0000313" key="3">
    <source>
        <dbReference type="EMBL" id="GGG74590.1"/>
    </source>
</evidence>
<protein>
    <recommendedName>
        <fullName evidence="2">Ice-binding protein C-terminal domain-containing protein</fullName>
    </recommendedName>
</protein>
<dbReference type="InterPro" id="IPR013424">
    <property type="entry name" value="Ice-binding_C"/>
</dbReference>
<gene>
    <name evidence="3" type="ORF">GCM10011585_16610</name>
</gene>
<keyword evidence="1" id="KW-0732">Signal</keyword>
<accession>A0A917M4A3</accession>
<evidence type="ECO:0000256" key="1">
    <source>
        <dbReference type="SAM" id="SignalP"/>
    </source>
</evidence>
<reference evidence="3" key="1">
    <citation type="journal article" date="2014" name="Int. J. Syst. Evol. Microbiol.">
        <title>Complete genome sequence of Corynebacterium casei LMG S-19264T (=DSM 44701T), isolated from a smear-ripened cheese.</title>
        <authorList>
            <consortium name="US DOE Joint Genome Institute (JGI-PGF)"/>
            <person name="Walter F."/>
            <person name="Albersmeier A."/>
            <person name="Kalinowski J."/>
            <person name="Ruckert C."/>
        </authorList>
    </citation>
    <scope>NUCLEOTIDE SEQUENCE</scope>
    <source>
        <strain evidence="3">CGMCC 1.12997</strain>
    </source>
</reference>
<keyword evidence="4" id="KW-1185">Reference proteome</keyword>
<dbReference type="NCBIfam" id="TIGR02595">
    <property type="entry name" value="PEP_CTERM"/>
    <property type="match status" value="1"/>
</dbReference>
<evidence type="ECO:0000313" key="4">
    <source>
        <dbReference type="Proteomes" id="UP000647241"/>
    </source>
</evidence>
<feature type="domain" description="Ice-binding protein C-terminal" evidence="2">
    <location>
        <begin position="169"/>
        <end position="191"/>
    </location>
</feature>
<dbReference type="Pfam" id="PF07589">
    <property type="entry name" value="PEP-CTERM"/>
    <property type="match status" value="1"/>
</dbReference>
<organism evidence="3 4">
    <name type="scientific">Edaphobacter dinghuensis</name>
    <dbReference type="NCBI Taxonomy" id="1560005"/>
    <lineage>
        <taxon>Bacteria</taxon>
        <taxon>Pseudomonadati</taxon>
        <taxon>Acidobacteriota</taxon>
        <taxon>Terriglobia</taxon>
        <taxon>Terriglobales</taxon>
        <taxon>Acidobacteriaceae</taxon>
        <taxon>Edaphobacter</taxon>
    </lineage>
</organism>
<proteinExistence type="predicted"/>
<name>A0A917M4A3_9BACT</name>
<reference evidence="3" key="2">
    <citation type="submission" date="2020-09" db="EMBL/GenBank/DDBJ databases">
        <authorList>
            <person name="Sun Q."/>
            <person name="Zhou Y."/>
        </authorList>
    </citation>
    <scope>NUCLEOTIDE SEQUENCE</scope>
    <source>
        <strain evidence="3">CGMCC 1.12997</strain>
    </source>
</reference>
<feature type="chain" id="PRO_5037919492" description="Ice-binding protein C-terminal domain-containing protein" evidence="1">
    <location>
        <begin position="23"/>
        <end position="195"/>
    </location>
</feature>
<dbReference type="EMBL" id="BMGT01000002">
    <property type="protein sequence ID" value="GGG74590.1"/>
    <property type="molecule type" value="Genomic_DNA"/>
</dbReference>
<dbReference type="RefSeq" id="WP_188553695.1">
    <property type="nucleotide sequence ID" value="NZ_BMGT01000002.1"/>
</dbReference>
<comment type="caution">
    <text evidence="3">The sequence shown here is derived from an EMBL/GenBank/DDBJ whole genome shotgun (WGS) entry which is preliminary data.</text>
</comment>
<dbReference type="AlphaFoldDB" id="A0A917M4A3"/>